<keyword evidence="2" id="KW-1185">Reference proteome</keyword>
<accession>A0A919YD37</accession>
<sequence length="70" mass="8196">MNDVDLLPVDLMNKSLSKKEIVLNYDVVHEAIDIITFKNWAILGWEAWVKYKWKIRSSIALCNRGCSRRS</sequence>
<evidence type="ECO:0000313" key="1">
    <source>
        <dbReference type="EMBL" id="GIO46850.1"/>
    </source>
</evidence>
<evidence type="ECO:0000313" key="2">
    <source>
        <dbReference type="Proteomes" id="UP000682811"/>
    </source>
</evidence>
<dbReference type="EMBL" id="BORT01000005">
    <property type="protein sequence ID" value="GIO46850.1"/>
    <property type="molecule type" value="Genomic_DNA"/>
</dbReference>
<proteinExistence type="predicted"/>
<dbReference type="AlphaFoldDB" id="A0A919YD37"/>
<dbReference type="Proteomes" id="UP000682811">
    <property type="component" value="Unassembled WGS sequence"/>
</dbReference>
<organism evidence="1 2">
    <name type="scientific">Paenibacillus azoreducens</name>
    <dbReference type="NCBI Taxonomy" id="116718"/>
    <lineage>
        <taxon>Bacteria</taxon>
        <taxon>Bacillati</taxon>
        <taxon>Bacillota</taxon>
        <taxon>Bacilli</taxon>
        <taxon>Bacillales</taxon>
        <taxon>Paenibacillaceae</taxon>
        <taxon>Paenibacillus</taxon>
    </lineage>
</organism>
<reference evidence="1 2" key="1">
    <citation type="submission" date="2021-03" db="EMBL/GenBank/DDBJ databases">
        <title>Antimicrobial resistance genes in bacteria isolated from Japanese honey, and their potential for conferring macrolide and lincosamide resistance in the American foulbrood pathogen Paenibacillus larvae.</title>
        <authorList>
            <person name="Okamoto M."/>
            <person name="Kumagai M."/>
            <person name="Kanamori H."/>
            <person name="Takamatsu D."/>
        </authorList>
    </citation>
    <scope>NUCLEOTIDE SEQUENCE [LARGE SCALE GENOMIC DNA]</scope>
    <source>
        <strain evidence="1 2">J34TS1</strain>
    </source>
</reference>
<gene>
    <name evidence="1" type="ORF">J34TS1_16150</name>
</gene>
<protein>
    <submittedName>
        <fullName evidence="1">Uncharacterized protein</fullName>
    </submittedName>
</protein>
<name>A0A919YD37_9BACL</name>
<dbReference type="RefSeq" id="WP_194232910.1">
    <property type="nucleotide sequence ID" value="NZ_AP025343.1"/>
</dbReference>
<comment type="caution">
    <text evidence="1">The sequence shown here is derived from an EMBL/GenBank/DDBJ whole genome shotgun (WGS) entry which is preliminary data.</text>
</comment>